<gene>
    <name evidence="1" type="ORF">PHPALM_31369</name>
</gene>
<proteinExistence type="predicted"/>
<accession>A0A2P4X2T1</accession>
<evidence type="ECO:0000313" key="2">
    <source>
        <dbReference type="Proteomes" id="UP000237271"/>
    </source>
</evidence>
<organism evidence="1 2">
    <name type="scientific">Phytophthora palmivora</name>
    <dbReference type="NCBI Taxonomy" id="4796"/>
    <lineage>
        <taxon>Eukaryota</taxon>
        <taxon>Sar</taxon>
        <taxon>Stramenopiles</taxon>
        <taxon>Oomycota</taxon>
        <taxon>Peronosporomycetes</taxon>
        <taxon>Peronosporales</taxon>
        <taxon>Peronosporaceae</taxon>
        <taxon>Phytophthora</taxon>
    </lineage>
</organism>
<reference evidence="1 2" key="1">
    <citation type="journal article" date="2017" name="Genome Biol. Evol.">
        <title>Phytophthora megakarya and P. palmivora, closely related causal agents of cacao black pod rot, underwent increases in genome sizes and gene numbers by different mechanisms.</title>
        <authorList>
            <person name="Ali S.S."/>
            <person name="Shao J."/>
            <person name="Lary D.J."/>
            <person name="Kronmiller B."/>
            <person name="Shen D."/>
            <person name="Strem M.D."/>
            <person name="Amoako-Attah I."/>
            <person name="Akrofi A.Y."/>
            <person name="Begoude B.A."/>
            <person name="Ten Hoopen G.M."/>
            <person name="Coulibaly K."/>
            <person name="Kebe B.I."/>
            <person name="Melnick R.L."/>
            <person name="Guiltinan M.J."/>
            <person name="Tyler B.M."/>
            <person name="Meinhardt L.W."/>
            <person name="Bailey B.A."/>
        </authorList>
    </citation>
    <scope>NUCLEOTIDE SEQUENCE [LARGE SCALE GENOMIC DNA]</scope>
    <source>
        <strain evidence="2">sbr112.9</strain>
    </source>
</reference>
<dbReference type="EMBL" id="NCKW01017007">
    <property type="protein sequence ID" value="POM59840.1"/>
    <property type="molecule type" value="Genomic_DNA"/>
</dbReference>
<keyword evidence="2" id="KW-1185">Reference proteome</keyword>
<sequence>MCLLSPSLEGVAFKSENRSGTKSIEVVNMVQMIVSWLAERSCHSIRNVACEITLHFTSGGNACYMYSSSLSHRAPIYDRNAIQTAAEIFAPISSNNIITGCIGCASTPPGKIYYSIAFSKLKPNEDITNLPFGYYLIGYTAYILAPPTLTPFTRPELKAAEHSANNFYISQLRNTIEWL</sequence>
<dbReference type="Proteomes" id="UP000237271">
    <property type="component" value="Unassembled WGS sequence"/>
</dbReference>
<comment type="caution">
    <text evidence="1">The sequence shown here is derived from an EMBL/GenBank/DDBJ whole genome shotgun (WGS) entry which is preliminary data.</text>
</comment>
<dbReference type="AlphaFoldDB" id="A0A2P4X2T1"/>
<name>A0A2P4X2T1_9STRA</name>
<evidence type="ECO:0000313" key="1">
    <source>
        <dbReference type="EMBL" id="POM59840.1"/>
    </source>
</evidence>
<protein>
    <submittedName>
        <fullName evidence="1">Uncharacterized protein</fullName>
    </submittedName>
</protein>